<keyword evidence="3" id="KW-1185">Reference proteome</keyword>
<evidence type="ECO:0000313" key="3">
    <source>
        <dbReference type="Proteomes" id="UP000030854"/>
    </source>
</evidence>
<name>A0A0B1P851_UNCNE</name>
<comment type="caution">
    <text evidence="2">The sequence shown here is derived from an EMBL/GenBank/DDBJ whole genome shotgun (WGS) entry which is preliminary data.</text>
</comment>
<evidence type="ECO:0000256" key="1">
    <source>
        <dbReference type="SAM" id="MobiDB-lite"/>
    </source>
</evidence>
<dbReference type="AlphaFoldDB" id="A0A0B1P851"/>
<dbReference type="Proteomes" id="UP000030854">
    <property type="component" value="Unassembled WGS sequence"/>
</dbReference>
<feature type="compositionally biased region" description="Low complexity" evidence="1">
    <location>
        <begin position="402"/>
        <end position="412"/>
    </location>
</feature>
<evidence type="ECO:0000313" key="2">
    <source>
        <dbReference type="EMBL" id="KHJ32799.1"/>
    </source>
</evidence>
<gene>
    <name evidence="2" type="ORF">EV44_g4824</name>
</gene>
<organism evidence="2 3">
    <name type="scientific">Uncinula necator</name>
    <name type="common">Grape powdery mildew</name>
    <dbReference type="NCBI Taxonomy" id="52586"/>
    <lineage>
        <taxon>Eukaryota</taxon>
        <taxon>Fungi</taxon>
        <taxon>Dikarya</taxon>
        <taxon>Ascomycota</taxon>
        <taxon>Pezizomycotina</taxon>
        <taxon>Leotiomycetes</taxon>
        <taxon>Erysiphales</taxon>
        <taxon>Erysiphaceae</taxon>
        <taxon>Erysiphe</taxon>
    </lineage>
</organism>
<dbReference type="HOGENOM" id="CLU_636465_0_0_1"/>
<proteinExistence type="predicted"/>
<reference evidence="2 3" key="1">
    <citation type="journal article" date="2014" name="BMC Genomics">
        <title>Adaptive genomic structural variation in the grape powdery mildew pathogen, Erysiphe necator.</title>
        <authorList>
            <person name="Jones L."/>
            <person name="Riaz S."/>
            <person name="Morales-Cruz A."/>
            <person name="Amrine K.C."/>
            <person name="McGuire B."/>
            <person name="Gubler W.D."/>
            <person name="Walker M.A."/>
            <person name="Cantu D."/>
        </authorList>
    </citation>
    <scope>NUCLEOTIDE SEQUENCE [LARGE SCALE GENOMIC DNA]</scope>
    <source>
        <strain evidence="3">c</strain>
    </source>
</reference>
<feature type="region of interest" description="Disordered" evidence="1">
    <location>
        <begin position="395"/>
        <end position="414"/>
    </location>
</feature>
<protein>
    <submittedName>
        <fullName evidence="2">Putative cbs domain-containing protein</fullName>
    </submittedName>
</protein>
<accession>A0A0B1P851</accession>
<sequence>MSIPIRSRRRFLINNLDPKRCTQTIQKNYADYKLDQVSGQVYTETIIRGSNRDDSYWEYKSNLAPIFDPSLSTPRASDYNKSKSGNDHFKGTRSLLLLSLEVIVSNAMNLTADMLIDLPINLVEMLWKEISERSLISFYLWSIFSVKLFKQGSYMNGKLTYYQTILSPKSPIAIYIQPLKSISYEFITALVITTTFLVPDLIEISTLFNLVTLEIINYSDPRQSVVSDFLIKAWSLCIDEKKSFQVLRMLRFWNHWEVTPKSLEYLLHFPVLTLCDVRGCNFESFKSQKYPGWEYRGNDDSLLSLKPKCFKTQNCIYYNATASTKKPTQGKSKYEGRYIKTRMLIDMICQDCAPLACLFLGPAGAFHHKPSWFLRVECSEQDNIKKSLISQLKVGKLQRATGPRGPSSPSPRRILRQNNKRKLDDFLLEFS</sequence>
<dbReference type="EMBL" id="JNVN01001806">
    <property type="protein sequence ID" value="KHJ32799.1"/>
    <property type="molecule type" value="Genomic_DNA"/>
</dbReference>